<comment type="similarity">
    <text evidence="7">Belongs to the glycosyltransferase 68 family.</text>
</comment>
<dbReference type="CDD" id="cd11296">
    <property type="entry name" value="O-FucT_like"/>
    <property type="match status" value="1"/>
</dbReference>
<dbReference type="PANTHER" id="PTHR13398:SF0">
    <property type="entry name" value="GDP-FUCOSE PROTEIN O-FUCOSYLTRANSFERASE 2"/>
    <property type="match status" value="1"/>
</dbReference>
<reference evidence="9 10" key="1">
    <citation type="submission" date="2016-04" db="EMBL/GenBank/DDBJ databases">
        <title>Genome analyses suggest a sexual origin of heterokaryosis in a supposedly ancient asexual fungus.</title>
        <authorList>
            <person name="Ropars J."/>
            <person name="Sedzielewska K."/>
            <person name="Noel J."/>
            <person name="Charron P."/>
            <person name="Farinelli L."/>
            <person name="Marton T."/>
            <person name="Kruger M."/>
            <person name="Pelin A."/>
            <person name="Brachmann A."/>
            <person name="Corradi N."/>
        </authorList>
    </citation>
    <scope>NUCLEOTIDE SEQUENCE [LARGE SCALE GENOMIC DNA]</scope>
    <source>
        <strain evidence="9 10">A5</strain>
    </source>
</reference>
<dbReference type="Proteomes" id="UP000232722">
    <property type="component" value="Unassembled WGS sequence"/>
</dbReference>
<evidence type="ECO:0000256" key="7">
    <source>
        <dbReference type="ARBA" id="ARBA00025803"/>
    </source>
</evidence>
<evidence type="ECO:0000256" key="3">
    <source>
        <dbReference type="ARBA" id="ARBA00022679"/>
    </source>
</evidence>
<proteinExistence type="inferred from homology"/>
<dbReference type="PANTHER" id="PTHR13398">
    <property type="entry name" value="GDP-FUCOSE PROTEIN O-FUCOSYLTRANSFERASE 2"/>
    <property type="match status" value="1"/>
</dbReference>
<accession>A0A2N0PV25</accession>
<sequence length="692" mass="80603">MSLIPIKKNEETLIERSSSYFTTTLSSNTTITNIVDDDDSNKNQLEELNKKYCGKPICKIFICLYYWRTRNESEFTFSQLAEKLNRILVLPNVGSSQIGTCNEFPFDFYYNITLLQKEFPNVLFKSENDFIFLLKERDQIKKIMNNNNKIIPPLSILHSSIKINRSDEKTFYDDAEPNFDVYECISKFESLMNLKDPNFRVRYTKMIIKEMDLIREKSRQGLNIWKGLLLLPFKKITLRLNSSLKKNVFESNNEKICVNLFFRFIVNEETLTGVHLTSNTNKTIITDDDNNKNQLEELNKKYCGKPTCKFLFVYLIGEQETKANLHFRSFSQLAEKLNRIMVLTNVGSSRIGTCNEFPFDFYYNITLLQKEFPNVLFKSENDFIFWLKERDQLKRMMNNNNNKIIPPLSILHSSIKRSRNTEKTFYDDAETNFDVYNCISKFKPLMNLEDPTNSRVKYTKMIIRTTDMRSIIARVKLSELLTKVLTIDEEILLVNGKVVDPLFPQTMPVIPYSDYILNEAQKIKDKLSSSYIGIHWRLESSTPKLLPECVQGLIKTLNKVMEEGEIKNIYLATDYPLLSSRSQSSTFKEITNYHHDAIRTLNETFKINTWVSLGGLEQLRENKKYNKELNGSGIQGILDKLVCVNSNYFISGPKGCSRIASSFTKTIADERSNRTKNKDSDLLNVIDRWEIP</sequence>
<dbReference type="InterPro" id="IPR019378">
    <property type="entry name" value="GDP-Fuc_O-FucTrfase"/>
</dbReference>
<dbReference type="AlphaFoldDB" id="A0A2N0PV25"/>
<dbReference type="VEuPathDB" id="FungiDB:RhiirFUN_023941"/>
<comment type="caution">
    <text evidence="9">The sequence shown here is derived from an EMBL/GenBank/DDBJ whole genome shotgun (WGS) entry which is preliminary data.</text>
</comment>
<dbReference type="InterPro" id="IPR045130">
    <property type="entry name" value="OFUT2-like"/>
</dbReference>
<gene>
    <name evidence="9" type="ORF">RhiirA5_470316</name>
</gene>
<dbReference type="GO" id="GO:0046922">
    <property type="term" value="F:peptide-O-fucosyltransferase activity"/>
    <property type="evidence" value="ECO:0007669"/>
    <property type="project" value="InterPro"/>
</dbReference>
<keyword evidence="6" id="KW-0119">Carbohydrate metabolism</keyword>
<evidence type="ECO:0000313" key="10">
    <source>
        <dbReference type="Proteomes" id="UP000232722"/>
    </source>
</evidence>
<dbReference type="VEuPathDB" id="FungiDB:FUN_002985"/>
<evidence type="ECO:0000256" key="5">
    <source>
        <dbReference type="ARBA" id="ARBA00023253"/>
    </source>
</evidence>
<evidence type="ECO:0000313" key="9">
    <source>
        <dbReference type="EMBL" id="PKC10616.1"/>
    </source>
</evidence>
<evidence type="ECO:0000256" key="8">
    <source>
        <dbReference type="ARBA" id="ARBA00026232"/>
    </source>
</evidence>
<dbReference type="Gene3D" id="3.40.50.11350">
    <property type="match status" value="1"/>
</dbReference>
<dbReference type="VEuPathDB" id="FungiDB:RhiirFUN_023942"/>
<protein>
    <recommendedName>
        <fullName evidence="8">GDP-fucose protein O-fucosyltransferase 2</fullName>
    </recommendedName>
</protein>
<dbReference type="EMBL" id="LLXJ01000368">
    <property type="protein sequence ID" value="PKC10616.1"/>
    <property type="molecule type" value="Genomic_DNA"/>
</dbReference>
<keyword evidence="5" id="KW-0294">Fucose metabolism</keyword>
<dbReference type="VEuPathDB" id="FungiDB:RhiirA1_534914"/>
<dbReference type="GO" id="GO:0006004">
    <property type="term" value="P:fucose metabolic process"/>
    <property type="evidence" value="ECO:0007669"/>
    <property type="project" value="UniProtKB-KW"/>
</dbReference>
<dbReference type="VEuPathDB" id="FungiDB:FUN_002986"/>
<dbReference type="GO" id="GO:0005783">
    <property type="term" value="C:endoplasmic reticulum"/>
    <property type="evidence" value="ECO:0007669"/>
    <property type="project" value="UniProtKB-SubCell"/>
</dbReference>
<reference evidence="9 10" key="2">
    <citation type="submission" date="2017-09" db="EMBL/GenBank/DDBJ databases">
        <title>Extensive intraspecific genome diversity in a model arbuscular mycorrhizal fungus.</title>
        <authorList>
            <person name="Chen E.C."/>
            <person name="Morin E."/>
            <person name="Beaudet D."/>
            <person name="Noel J."/>
            <person name="Ndikumana S."/>
            <person name="Charron P."/>
            <person name="St-Onge C."/>
            <person name="Giorgi J."/>
            <person name="Grigoriev I.V."/>
            <person name="Roux C."/>
            <person name="Martin F.M."/>
            <person name="Corradi N."/>
        </authorList>
    </citation>
    <scope>NUCLEOTIDE SEQUENCE [LARGE SCALE GENOMIC DNA]</scope>
    <source>
        <strain evidence="9 10">A5</strain>
    </source>
</reference>
<keyword evidence="4" id="KW-0256">Endoplasmic reticulum</keyword>
<dbReference type="Pfam" id="PF10250">
    <property type="entry name" value="O-FucT"/>
    <property type="match status" value="1"/>
</dbReference>
<keyword evidence="3" id="KW-0808">Transferase</keyword>
<evidence type="ECO:0000256" key="1">
    <source>
        <dbReference type="ARBA" id="ARBA00004240"/>
    </source>
</evidence>
<comment type="pathway">
    <text evidence="2">Protein modification; protein glycosylation.</text>
</comment>
<name>A0A2N0PV25_9GLOM</name>
<comment type="subcellular location">
    <subcellularLocation>
        <location evidence="1">Endoplasmic reticulum</location>
    </subcellularLocation>
</comment>
<evidence type="ECO:0000256" key="4">
    <source>
        <dbReference type="ARBA" id="ARBA00022824"/>
    </source>
</evidence>
<evidence type="ECO:0000256" key="2">
    <source>
        <dbReference type="ARBA" id="ARBA00004922"/>
    </source>
</evidence>
<organism evidence="9 10">
    <name type="scientific">Rhizophagus irregularis</name>
    <dbReference type="NCBI Taxonomy" id="588596"/>
    <lineage>
        <taxon>Eukaryota</taxon>
        <taxon>Fungi</taxon>
        <taxon>Fungi incertae sedis</taxon>
        <taxon>Mucoromycota</taxon>
        <taxon>Glomeromycotina</taxon>
        <taxon>Glomeromycetes</taxon>
        <taxon>Glomerales</taxon>
        <taxon>Glomeraceae</taxon>
        <taxon>Rhizophagus</taxon>
    </lineage>
</organism>
<evidence type="ECO:0000256" key="6">
    <source>
        <dbReference type="ARBA" id="ARBA00023277"/>
    </source>
</evidence>